<dbReference type="InterPro" id="IPR015421">
    <property type="entry name" value="PyrdxlP-dep_Trfase_major"/>
</dbReference>
<dbReference type="Proteomes" id="UP000593626">
    <property type="component" value="Chromosome"/>
</dbReference>
<gene>
    <name evidence="8" type="ORF">G8O30_03900</name>
</gene>
<dbReference type="Pfam" id="PF00155">
    <property type="entry name" value="Aminotran_1_2"/>
    <property type="match status" value="1"/>
</dbReference>
<evidence type="ECO:0000313" key="8">
    <source>
        <dbReference type="EMBL" id="QPC46162.1"/>
    </source>
</evidence>
<proteinExistence type="inferred from homology"/>
<dbReference type="EC" id="2.6.1.-" evidence="6"/>
<dbReference type="PANTHER" id="PTHR46383:SF4">
    <property type="entry name" value="AMINOTRANSFERASE"/>
    <property type="match status" value="1"/>
</dbReference>
<keyword evidence="3 6" id="KW-0032">Aminotransferase</keyword>
<feature type="domain" description="Aminotransferase class I/classII large" evidence="7">
    <location>
        <begin position="29"/>
        <end position="376"/>
    </location>
</feature>
<dbReference type="AlphaFoldDB" id="A0A7S8HEW9"/>
<protein>
    <recommendedName>
        <fullName evidence="6">Aminotransferase</fullName>
        <ecNumber evidence="6">2.6.1.-</ecNumber>
    </recommendedName>
</protein>
<dbReference type="NCBIfam" id="NF005817">
    <property type="entry name" value="PRK07683.1"/>
    <property type="match status" value="1"/>
</dbReference>
<dbReference type="RefSeq" id="WP_239673686.1">
    <property type="nucleotide sequence ID" value="NZ_CP049742.1"/>
</dbReference>
<dbReference type="InterPro" id="IPR050596">
    <property type="entry name" value="AspAT/PAT-like"/>
</dbReference>
<dbReference type="InterPro" id="IPR004839">
    <property type="entry name" value="Aminotransferase_I/II_large"/>
</dbReference>
<evidence type="ECO:0000256" key="5">
    <source>
        <dbReference type="ARBA" id="ARBA00022898"/>
    </source>
</evidence>
<dbReference type="EMBL" id="CP049742">
    <property type="protein sequence ID" value="QPC46162.1"/>
    <property type="molecule type" value="Genomic_DNA"/>
</dbReference>
<evidence type="ECO:0000259" key="7">
    <source>
        <dbReference type="Pfam" id="PF00155"/>
    </source>
</evidence>
<keyword evidence="5" id="KW-0663">Pyridoxal phosphate</keyword>
<comment type="similarity">
    <text evidence="2 6">Belongs to the class-I pyridoxal-phosphate-dependent aminotransferase family.</text>
</comment>
<evidence type="ECO:0000313" key="9">
    <source>
        <dbReference type="Proteomes" id="UP000593626"/>
    </source>
</evidence>
<dbReference type="InterPro" id="IPR015422">
    <property type="entry name" value="PyrdxlP-dep_Trfase_small"/>
</dbReference>
<comment type="cofactor">
    <cofactor evidence="1 6">
        <name>pyridoxal 5'-phosphate</name>
        <dbReference type="ChEBI" id="CHEBI:597326"/>
    </cofactor>
</comment>
<dbReference type="InterPro" id="IPR004838">
    <property type="entry name" value="NHTrfase_class1_PyrdxlP-BS"/>
</dbReference>
<dbReference type="SUPFAM" id="SSF53383">
    <property type="entry name" value="PLP-dependent transferases"/>
    <property type="match status" value="1"/>
</dbReference>
<dbReference type="PROSITE" id="PS00105">
    <property type="entry name" value="AA_TRANSFER_CLASS_1"/>
    <property type="match status" value="1"/>
</dbReference>
<keyword evidence="4 6" id="KW-0808">Transferase</keyword>
<dbReference type="FunFam" id="3.40.640.10:FF:000033">
    <property type="entry name" value="Aspartate aminotransferase"/>
    <property type="match status" value="1"/>
</dbReference>
<dbReference type="PANTHER" id="PTHR46383">
    <property type="entry name" value="ASPARTATE AMINOTRANSFERASE"/>
    <property type="match status" value="1"/>
</dbReference>
<sequence length="393" mass="43764">MQINLSPKVQSIQISGIRQFMSEIASIKDCLSFTIGQPDFPTPDHVREAAKDAIDAQFTSYTVNAGDLRLREAAVKFVEEKYGLNYNPNSEVIITVGASQAIDATLRTLLEADDEVLLPVPIYPGYEPIIIQCGAKPVYMDTTKTQFKVTPELIKGAMTKKTKCIILPYPSNPTGVTLSEEEVHAIAEVVKDRSIMVIADEIYSELTYDQEHTSIATYLPDQTVVINGLSKSHSMTGWRIGLLFGPTWLLREVLKVHQYTVSCASSISQAAALQALTVGKNDALPMRDAYKERRNYMQLRLEQIGFEVIKPGGAFYFFVKIPTHVDLSSYDFCIDVAHKAKVAMIPGSAFSTYGEGYVRLSYACSMETIEEGMDRIEGYFQINERKSFEGSKL</sequence>
<dbReference type="GO" id="GO:0008483">
    <property type="term" value="F:transaminase activity"/>
    <property type="evidence" value="ECO:0007669"/>
    <property type="project" value="UniProtKB-KW"/>
</dbReference>
<dbReference type="InterPro" id="IPR015424">
    <property type="entry name" value="PyrdxlP-dep_Trfase"/>
</dbReference>
<dbReference type="CDD" id="cd00609">
    <property type="entry name" value="AAT_like"/>
    <property type="match status" value="1"/>
</dbReference>
<reference evidence="8 9" key="1">
    <citation type="submission" date="2019-07" db="EMBL/GenBank/DDBJ databases">
        <title>Genome sequence of 2 isolates from Red Sea Mangroves.</title>
        <authorList>
            <person name="Sefrji F."/>
            <person name="Michoud G."/>
            <person name="Merlino G."/>
            <person name="Daffonchio D."/>
        </authorList>
    </citation>
    <scope>NUCLEOTIDE SEQUENCE [LARGE SCALE GENOMIC DNA]</scope>
    <source>
        <strain evidence="8 9">R1DC41</strain>
    </source>
</reference>
<evidence type="ECO:0000256" key="6">
    <source>
        <dbReference type="RuleBase" id="RU000481"/>
    </source>
</evidence>
<organism evidence="8 9">
    <name type="scientific">Mangrovibacillus cuniculi</name>
    <dbReference type="NCBI Taxonomy" id="2593652"/>
    <lineage>
        <taxon>Bacteria</taxon>
        <taxon>Bacillati</taxon>
        <taxon>Bacillota</taxon>
        <taxon>Bacilli</taxon>
        <taxon>Bacillales</taxon>
        <taxon>Bacillaceae</taxon>
        <taxon>Mangrovibacillus</taxon>
    </lineage>
</organism>
<accession>A0A7S8HEW9</accession>
<dbReference type="Gene3D" id="3.90.1150.10">
    <property type="entry name" value="Aspartate Aminotransferase, domain 1"/>
    <property type="match status" value="1"/>
</dbReference>
<evidence type="ECO:0000256" key="1">
    <source>
        <dbReference type="ARBA" id="ARBA00001933"/>
    </source>
</evidence>
<dbReference type="KEGG" id="mcui:G8O30_03900"/>
<keyword evidence="9" id="KW-1185">Reference proteome</keyword>
<evidence type="ECO:0000256" key="2">
    <source>
        <dbReference type="ARBA" id="ARBA00007441"/>
    </source>
</evidence>
<name>A0A7S8HEW9_9BACI</name>
<dbReference type="Gene3D" id="3.40.640.10">
    <property type="entry name" value="Type I PLP-dependent aspartate aminotransferase-like (Major domain)"/>
    <property type="match status" value="1"/>
</dbReference>
<dbReference type="GO" id="GO:0006520">
    <property type="term" value="P:amino acid metabolic process"/>
    <property type="evidence" value="ECO:0007669"/>
    <property type="project" value="InterPro"/>
</dbReference>
<evidence type="ECO:0000256" key="3">
    <source>
        <dbReference type="ARBA" id="ARBA00022576"/>
    </source>
</evidence>
<dbReference type="GO" id="GO:0030170">
    <property type="term" value="F:pyridoxal phosphate binding"/>
    <property type="evidence" value="ECO:0007669"/>
    <property type="project" value="InterPro"/>
</dbReference>
<evidence type="ECO:0000256" key="4">
    <source>
        <dbReference type="ARBA" id="ARBA00022679"/>
    </source>
</evidence>